<sequence length="68" mass="7623">MSEDNGMDVSPSWGELLKALNDLQQRERTYREKRQAHGGTSMAAEQARDRLRSAGHQARQLLQQAGGE</sequence>
<organism evidence="2 3">
    <name type="scientific">Halomonas gemina</name>
    <dbReference type="NCBI Taxonomy" id="2945105"/>
    <lineage>
        <taxon>Bacteria</taxon>
        <taxon>Pseudomonadati</taxon>
        <taxon>Pseudomonadota</taxon>
        <taxon>Gammaproteobacteria</taxon>
        <taxon>Oceanospirillales</taxon>
        <taxon>Halomonadaceae</taxon>
        <taxon>Halomonas</taxon>
    </lineage>
</organism>
<proteinExistence type="predicted"/>
<dbReference type="EMBL" id="JAMJPK010000005">
    <property type="protein sequence ID" value="MCL7941173.1"/>
    <property type="molecule type" value="Genomic_DNA"/>
</dbReference>
<keyword evidence="3" id="KW-1185">Reference proteome</keyword>
<comment type="caution">
    <text evidence="2">The sequence shown here is derived from an EMBL/GenBank/DDBJ whole genome shotgun (WGS) entry which is preliminary data.</text>
</comment>
<protein>
    <submittedName>
        <fullName evidence="2">Uncharacterized protein</fullName>
    </submittedName>
</protein>
<evidence type="ECO:0000256" key="1">
    <source>
        <dbReference type="SAM" id="MobiDB-lite"/>
    </source>
</evidence>
<gene>
    <name evidence="2" type="ORF">M8009_12845</name>
</gene>
<reference evidence="2" key="1">
    <citation type="submission" date="2022-05" db="EMBL/GenBank/DDBJ databases">
        <title>Halomonas geminus sp. nov. and Halomonas llamarensis sp. nov. isolated from high-altitude salars of the Atacama Desert.</title>
        <authorList>
            <person name="Hintersatz C."/>
            <person name="Rojas L.A."/>
            <person name="Wei T.-S."/>
            <person name="Kutschke S."/>
            <person name="Lehmann F."/>
            <person name="Jain R."/>
            <person name="Pollmann K."/>
        </authorList>
    </citation>
    <scope>NUCLEOTIDE SEQUENCE</scope>
    <source>
        <strain evidence="2">ATCH28</strain>
    </source>
</reference>
<name>A0ABT0T2L9_9GAMM</name>
<feature type="region of interest" description="Disordered" evidence="1">
    <location>
        <begin position="27"/>
        <end position="68"/>
    </location>
</feature>
<evidence type="ECO:0000313" key="3">
    <source>
        <dbReference type="Proteomes" id="UP001165369"/>
    </source>
</evidence>
<dbReference type="Proteomes" id="UP001165369">
    <property type="component" value="Unassembled WGS sequence"/>
</dbReference>
<evidence type="ECO:0000313" key="2">
    <source>
        <dbReference type="EMBL" id="MCL7941173.1"/>
    </source>
</evidence>
<dbReference type="RefSeq" id="WP_250061723.1">
    <property type="nucleotide sequence ID" value="NZ_JAMJPK010000005.1"/>
</dbReference>
<accession>A0ABT0T2L9</accession>